<protein>
    <recommendedName>
        <fullName evidence="3">DUF1003 domain-containing protein</fullName>
    </recommendedName>
</protein>
<dbReference type="STRING" id="395961.Cyan7425_2867"/>
<dbReference type="Pfam" id="PF06210">
    <property type="entry name" value="DUF1003"/>
    <property type="match status" value="1"/>
</dbReference>
<accession>B8HKX8</accession>
<keyword evidence="1" id="KW-1133">Transmembrane helix</keyword>
<proteinExistence type="predicted"/>
<dbReference type="PANTHER" id="PTHR41386">
    <property type="entry name" value="INTEGRAL MEMBRANE PROTEIN-RELATED"/>
    <property type="match status" value="1"/>
</dbReference>
<gene>
    <name evidence="2" type="ordered locus">Cyan7425_2867</name>
</gene>
<feature type="transmembrane region" description="Helical" evidence="1">
    <location>
        <begin position="86"/>
        <end position="106"/>
    </location>
</feature>
<reference evidence="2" key="1">
    <citation type="submission" date="2009-01" db="EMBL/GenBank/DDBJ databases">
        <title>Complete sequence of chromosome Cyanothece sp. PCC 7425.</title>
        <authorList>
            <consortium name="US DOE Joint Genome Institute"/>
            <person name="Lucas S."/>
            <person name="Copeland A."/>
            <person name="Lapidus A."/>
            <person name="Glavina del Rio T."/>
            <person name="Dalin E."/>
            <person name="Tice H."/>
            <person name="Bruce D."/>
            <person name="Goodwin L."/>
            <person name="Pitluck S."/>
            <person name="Sims D."/>
            <person name="Meineke L."/>
            <person name="Brettin T."/>
            <person name="Detter J.C."/>
            <person name="Han C."/>
            <person name="Larimer F."/>
            <person name="Land M."/>
            <person name="Hauser L."/>
            <person name="Kyrpides N."/>
            <person name="Ovchinnikova G."/>
            <person name="Liberton M."/>
            <person name="Stoeckel J."/>
            <person name="Banerjee A."/>
            <person name="Singh A."/>
            <person name="Page L."/>
            <person name="Sato H."/>
            <person name="Zhao L."/>
            <person name="Sherman L."/>
            <person name="Pakrasi H."/>
            <person name="Richardson P."/>
        </authorList>
    </citation>
    <scope>NUCLEOTIDE SEQUENCE</scope>
    <source>
        <strain evidence="2">PCC 7425</strain>
    </source>
</reference>
<name>B8HKX8_CYAP4</name>
<organism evidence="2">
    <name type="scientific">Cyanothece sp. (strain PCC 7425 / ATCC 29141)</name>
    <dbReference type="NCBI Taxonomy" id="395961"/>
    <lineage>
        <taxon>Bacteria</taxon>
        <taxon>Bacillati</taxon>
        <taxon>Cyanobacteriota</taxon>
        <taxon>Cyanophyceae</taxon>
        <taxon>Gomontiellales</taxon>
        <taxon>Cyanothecaceae</taxon>
        <taxon>Cyanothece</taxon>
    </lineage>
</organism>
<keyword evidence="1" id="KW-0812">Transmembrane</keyword>
<dbReference type="AlphaFoldDB" id="B8HKX8"/>
<evidence type="ECO:0008006" key="3">
    <source>
        <dbReference type="Google" id="ProtNLM"/>
    </source>
</evidence>
<dbReference type="HOGENOM" id="CLU_110232_0_0_3"/>
<dbReference type="EMBL" id="CP001344">
    <property type="protein sequence ID" value="ACL45210.1"/>
    <property type="molecule type" value="Genomic_DNA"/>
</dbReference>
<dbReference type="PANTHER" id="PTHR41386:SF1">
    <property type="entry name" value="MEMBRANE PROTEIN"/>
    <property type="match status" value="1"/>
</dbReference>
<dbReference type="eggNOG" id="COG4420">
    <property type="taxonomic scope" value="Bacteria"/>
</dbReference>
<evidence type="ECO:0000256" key="1">
    <source>
        <dbReference type="SAM" id="Phobius"/>
    </source>
</evidence>
<dbReference type="InterPro" id="IPR010406">
    <property type="entry name" value="DUF1003"/>
</dbReference>
<dbReference type="OrthoDB" id="9795736at2"/>
<feature type="transmembrane region" description="Helical" evidence="1">
    <location>
        <begin position="53"/>
        <end position="74"/>
    </location>
</feature>
<evidence type="ECO:0000313" key="2">
    <source>
        <dbReference type="EMBL" id="ACL45210.1"/>
    </source>
</evidence>
<keyword evidence="1" id="KW-0472">Membrane</keyword>
<dbReference type="KEGG" id="cyn:Cyan7425_2867"/>
<sequence length="222" mass="24515">MKLPQASSRIVCTNVDPSKTEATATLKDSTTESSGKKPLTFGQKLADKMASKVGSWPFLIGQTAVLTGWIGANLMPGVPHWDESPFILLNLMFSFASAYTAPIVLMSQNRQTDEDRESAAENYRVNLATAAQLELLQEKIDALYALKLEELIELKQQNQPEEKVAIAVQNSEFQAQNISLVASSVSPRMLPIPSIQPLYFVNVSEQQSFQSRLSLDNIKIIN</sequence>